<evidence type="ECO:0000256" key="5">
    <source>
        <dbReference type="ARBA" id="ARBA00022771"/>
    </source>
</evidence>
<dbReference type="OrthoDB" id="1926521at2759"/>
<comment type="subcellular location">
    <subcellularLocation>
        <location evidence="1">Cytoplasm</location>
    </subcellularLocation>
</comment>
<keyword evidence="5" id="KW-0863">Zinc-finger</keyword>
<reference evidence="9" key="2">
    <citation type="submission" date="2025-08" db="UniProtKB">
        <authorList>
            <consortium name="RefSeq"/>
        </authorList>
    </citation>
    <scope>IDENTIFICATION</scope>
    <source>
        <tissue evidence="9">Leaf</tissue>
    </source>
</reference>
<sequence length="147" mass="16449">MVGLSVVLEGRKGHDLEFVTNKTASSSPQHPLHVNNTSKAMVIHHTGVLSSPYPISPRNTLLPSTPTSSTYRSTPGRELEWFSQVQPPQPAFLDCCFLCRTKLLPGNDIYMYKGDRAFCSVECRCRQISLDEQAEKKKKKKKNGCHS</sequence>
<dbReference type="Proteomes" id="UP000515151">
    <property type="component" value="Chromosome 1"/>
</dbReference>
<reference evidence="8" key="1">
    <citation type="journal article" date="2020" name="Plant Biotechnol. J.">
        <title>The pomegranate (Punica granatum L.) draft genome dissects genetic divergence between soft- and hard-seeded cultivars.</title>
        <authorList>
            <person name="Luo X."/>
            <person name="Li H."/>
            <person name="Wu Z."/>
            <person name="Yao W."/>
            <person name="Zhao P."/>
            <person name="Cao D."/>
            <person name="Yu H."/>
            <person name="Li K."/>
            <person name="Poudel K."/>
            <person name="Zhao D."/>
            <person name="Zhang F."/>
            <person name="Xia X."/>
            <person name="Chen L."/>
            <person name="Wang Q."/>
            <person name="Jing D."/>
            <person name="Cao S."/>
        </authorList>
    </citation>
    <scope>NUCLEOTIDE SEQUENCE [LARGE SCALE GENOMIC DNA]</scope>
    <source>
        <strain evidence="8">cv. Tunisia</strain>
    </source>
</reference>
<dbReference type="Pfam" id="PF04570">
    <property type="entry name" value="zf-FLZ"/>
    <property type="match status" value="1"/>
</dbReference>
<accession>A0A6P8E0G4</accession>
<evidence type="ECO:0000256" key="3">
    <source>
        <dbReference type="ARBA" id="ARBA00022490"/>
    </source>
</evidence>
<evidence type="ECO:0000256" key="4">
    <source>
        <dbReference type="ARBA" id="ARBA00022723"/>
    </source>
</evidence>
<evidence type="ECO:0000313" key="8">
    <source>
        <dbReference type="Proteomes" id="UP000515151"/>
    </source>
</evidence>
<dbReference type="InterPro" id="IPR007650">
    <property type="entry name" value="Zf-FLZ_dom"/>
</dbReference>
<dbReference type="AlphaFoldDB" id="A0A6P8E0G4"/>
<name>A0A6P8E0G4_PUNGR</name>
<comment type="similarity">
    <text evidence="2">Belongs to the FLZ family.</text>
</comment>
<dbReference type="GeneID" id="116209401"/>
<dbReference type="RefSeq" id="XP_031398926.1">
    <property type="nucleotide sequence ID" value="XM_031543066.1"/>
</dbReference>
<protein>
    <submittedName>
        <fullName evidence="9">FCS-Like Zinc finger 15-like</fullName>
    </submittedName>
</protein>
<feature type="zinc finger region" description="FLZ-type" evidence="6">
    <location>
        <begin position="91"/>
        <end position="135"/>
    </location>
</feature>
<evidence type="ECO:0000256" key="1">
    <source>
        <dbReference type="ARBA" id="ARBA00004496"/>
    </source>
</evidence>
<keyword evidence="4" id="KW-0479">Metal-binding</keyword>
<dbReference type="GO" id="GO:0005737">
    <property type="term" value="C:cytoplasm"/>
    <property type="evidence" value="ECO:0007669"/>
    <property type="project" value="UniProtKB-SubCell"/>
</dbReference>
<evidence type="ECO:0000313" key="9">
    <source>
        <dbReference type="RefSeq" id="XP_031398926.1"/>
    </source>
</evidence>
<proteinExistence type="inferred from homology"/>
<evidence type="ECO:0000256" key="6">
    <source>
        <dbReference type="PROSITE-ProRule" id="PRU01131"/>
    </source>
</evidence>
<evidence type="ECO:0000256" key="2">
    <source>
        <dbReference type="ARBA" id="ARBA00009374"/>
    </source>
</evidence>
<dbReference type="PROSITE" id="PS51795">
    <property type="entry name" value="ZF_FLZ"/>
    <property type="match status" value="1"/>
</dbReference>
<organism evidence="8 9">
    <name type="scientific">Punica granatum</name>
    <name type="common">Pomegranate</name>
    <dbReference type="NCBI Taxonomy" id="22663"/>
    <lineage>
        <taxon>Eukaryota</taxon>
        <taxon>Viridiplantae</taxon>
        <taxon>Streptophyta</taxon>
        <taxon>Embryophyta</taxon>
        <taxon>Tracheophyta</taxon>
        <taxon>Spermatophyta</taxon>
        <taxon>Magnoliopsida</taxon>
        <taxon>eudicotyledons</taxon>
        <taxon>Gunneridae</taxon>
        <taxon>Pentapetalae</taxon>
        <taxon>rosids</taxon>
        <taxon>malvids</taxon>
        <taxon>Myrtales</taxon>
        <taxon>Lythraceae</taxon>
        <taxon>Punica</taxon>
    </lineage>
</organism>
<dbReference type="PANTHER" id="PTHR33059:SF84">
    <property type="entry name" value="FCS-LIKE ZINC FINGER 15"/>
    <property type="match status" value="1"/>
</dbReference>
<dbReference type="GO" id="GO:0008270">
    <property type="term" value="F:zinc ion binding"/>
    <property type="evidence" value="ECO:0007669"/>
    <property type="project" value="UniProtKB-KW"/>
</dbReference>
<dbReference type="PANTHER" id="PTHR33059">
    <property type="entry name" value="FCS-LIKE ZINC FINGER 5"/>
    <property type="match status" value="1"/>
</dbReference>
<keyword evidence="3" id="KW-0963">Cytoplasm</keyword>
<feature type="domain" description="FLZ-type" evidence="7">
    <location>
        <begin position="91"/>
        <end position="135"/>
    </location>
</feature>
<evidence type="ECO:0000259" key="7">
    <source>
        <dbReference type="PROSITE" id="PS51795"/>
    </source>
</evidence>
<keyword evidence="5" id="KW-0862">Zinc</keyword>
<gene>
    <name evidence="9" type="primary">LOC116209401</name>
</gene>
<keyword evidence="8" id="KW-1185">Reference proteome</keyword>